<dbReference type="WBParaSite" id="BXY_1700000.1">
    <property type="protein sequence ID" value="BXY_1700000.1"/>
    <property type="gene ID" value="BXY_1700000"/>
</dbReference>
<evidence type="ECO:0000256" key="1">
    <source>
        <dbReference type="SAM" id="MobiDB-lite"/>
    </source>
</evidence>
<keyword evidence="4" id="KW-1185">Reference proteome</keyword>
<evidence type="ECO:0000313" key="4">
    <source>
        <dbReference type="Proteomes" id="UP000659654"/>
    </source>
</evidence>
<dbReference type="Proteomes" id="UP000095284">
    <property type="component" value="Unplaced"/>
</dbReference>
<evidence type="ECO:0000313" key="3">
    <source>
        <dbReference type="Proteomes" id="UP000095284"/>
    </source>
</evidence>
<dbReference type="EMBL" id="CAJFCV020000002">
    <property type="protein sequence ID" value="CAG9101227.1"/>
    <property type="molecule type" value="Genomic_DNA"/>
</dbReference>
<dbReference type="EMBL" id="CAJFDI010000002">
    <property type="protein sequence ID" value="CAD5217538.1"/>
    <property type="molecule type" value="Genomic_DNA"/>
</dbReference>
<protein>
    <submittedName>
        <fullName evidence="2">(pine wood nematode) hypothetical protein</fullName>
    </submittedName>
</protein>
<name>A0A1I7SVC5_BURXY</name>
<feature type="compositionally biased region" description="Polar residues" evidence="1">
    <location>
        <begin position="203"/>
        <end position="217"/>
    </location>
</feature>
<accession>A0A1I7SVC5</accession>
<gene>
    <name evidence="2" type="ORF">BXYJ_LOCUS5085</name>
</gene>
<dbReference type="Proteomes" id="UP000659654">
    <property type="component" value="Unassembled WGS sequence"/>
</dbReference>
<evidence type="ECO:0000313" key="2">
    <source>
        <dbReference type="EMBL" id="CAD5217538.1"/>
    </source>
</evidence>
<evidence type="ECO:0000313" key="5">
    <source>
        <dbReference type="WBParaSite" id="BXY_1700000.1"/>
    </source>
</evidence>
<dbReference type="Proteomes" id="UP000582659">
    <property type="component" value="Unassembled WGS sequence"/>
</dbReference>
<feature type="compositionally biased region" description="Basic residues" evidence="1">
    <location>
        <begin position="282"/>
        <end position="294"/>
    </location>
</feature>
<feature type="compositionally biased region" description="Low complexity" evidence="1">
    <location>
        <begin position="162"/>
        <end position="187"/>
    </location>
</feature>
<reference evidence="2" key="2">
    <citation type="submission" date="2020-09" db="EMBL/GenBank/DDBJ databases">
        <authorList>
            <person name="Kikuchi T."/>
        </authorList>
    </citation>
    <scope>NUCLEOTIDE SEQUENCE</scope>
    <source>
        <strain evidence="2">Ka4C1</strain>
    </source>
</reference>
<proteinExistence type="predicted"/>
<sequence length="311" mass="33811">MSTSLTPTSAGNRGIRANDWVFEVVVVSERKYVVVYSVQPGQLSPTAGHAAAAAEEKGQRSGAPRSLHSSLFLSDLLVAPLNRRRAAHTATERTSRTAAAGPRRTPRSRRLPPSSSRPPSETDPEAAQRSRSRSEKGRILPPRVGPLSAAGTHSRRTPPTPLFFFFGPPFAPHSAGPTPTTPQLTHPTDAENSRLFLPRGPVESNNDPTEQPPTVASRTPRRIIRHGPKDPAQFGPSTYSSRSSPRRTRPAGPTTADEPPLVAHQSAAGFAPPLPWPETTTKKRRPGIPTRKHFTHTEPFLNRRCSQQHCP</sequence>
<feature type="compositionally biased region" description="Basic and acidic residues" evidence="1">
    <location>
        <begin position="126"/>
        <end position="138"/>
    </location>
</feature>
<dbReference type="AlphaFoldDB" id="A0A1I7SVC5"/>
<feature type="region of interest" description="Disordered" evidence="1">
    <location>
        <begin position="85"/>
        <end position="311"/>
    </location>
</feature>
<organism evidence="3 5">
    <name type="scientific">Bursaphelenchus xylophilus</name>
    <name type="common">Pinewood nematode worm</name>
    <name type="synonym">Aphelenchoides xylophilus</name>
    <dbReference type="NCBI Taxonomy" id="6326"/>
    <lineage>
        <taxon>Eukaryota</taxon>
        <taxon>Metazoa</taxon>
        <taxon>Ecdysozoa</taxon>
        <taxon>Nematoda</taxon>
        <taxon>Chromadorea</taxon>
        <taxon>Rhabditida</taxon>
        <taxon>Tylenchina</taxon>
        <taxon>Tylenchomorpha</taxon>
        <taxon>Aphelenchoidea</taxon>
        <taxon>Aphelenchoididae</taxon>
        <taxon>Bursaphelenchus</taxon>
    </lineage>
</organism>
<reference evidence="5" key="1">
    <citation type="submission" date="2016-11" db="UniProtKB">
        <authorList>
            <consortium name="WormBaseParasite"/>
        </authorList>
    </citation>
    <scope>IDENTIFICATION</scope>
</reference>